<evidence type="ECO:0000256" key="7">
    <source>
        <dbReference type="ARBA" id="ARBA00023177"/>
    </source>
</evidence>
<keyword evidence="3" id="KW-0813">Transport</keyword>
<keyword evidence="4 9" id="KW-0812">Transmembrane</keyword>
<feature type="transmembrane region" description="Helical" evidence="9">
    <location>
        <begin position="181"/>
        <end position="198"/>
    </location>
</feature>
<comment type="subcellular location">
    <subcellularLocation>
        <location evidence="1">Membrane</location>
        <topology evidence="1">Multi-pass membrane protein</topology>
    </subcellularLocation>
</comment>
<comment type="caution">
    <text evidence="11">The sequence shown here is derived from an EMBL/GenBank/DDBJ whole genome shotgun (WGS) entry which is preliminary data.</text>
</comment>
<dbReference type="InParanoid" id="A0A6L2PMV6"/>
<dbReference type="GO" id="GO:0005886">
    <property type="term" value="C:plasma membrane"/>
    <property type="evidence" value="ECO:0007669"/>
    <property type="project" value="TreeGrafter"/>
</dbReference>
<dbReference type="AlphaFoldDB" id="A0A6L2PMV6"/>
<sequence>MEYQDNVVDSIFLSQMVNNITEMEHLKSSIDDVFVLSNGIVVCLMQCGFACLEAGAVRSKNATNIMMKNIMDIFISSVAYWLFGFALAYGEGNSVIGYTHWAGTGVDYGKMANWFFQCIFAATAATIVSGAVAERCNYIAYITYSFVISGFVYPPTTHWTWTEEGWLNKLGYVDFSGCGPIHLTGGVCSFFGALFLGPRLGRFANKFNNSEKEEIVGHSAPLTGIGGMILIAGFLAFNGGSIGSMSKPGDRFTIARVIINTILGGSGGSIVMLGMCKLGLCGKAAWSFSLTLNAALAGMVSTCAGADVMAMWASFTSGALTAPIYLGLHYAILWIQVDDPLDAVAVHFGGGLWGLISASMFSNGGIVFGASQASGSLLWHRLVGASVIILWATAWSCGMFGLLKCCGKLRVTEQQELKETPLLGNDTCCAGLDVAMHNEPGYPLKGWLILPPIPTDTEAQGLIKPDIEPEVESSTASNVGGVPRPDTEKPTKAASAAARKASNKASSRPKSESEVDRYFPGRFSTAQPVLPNGIYMHSK</sequence>
<feature type="transmembrane region" description="Helical" evidence="9">
    <location>
        <begin position="382"/>
        <end position="403"/>
    </location>
</feature>
<dbReference type="Gene3D" id="1.10.3430.10">
    <property type="entry name" value="Ammonium transporter AmtB like domains"/>
    <property type="match status" value="1"/>
</dbReference>
<feature type="transmembrane region" description="Helical" evidence="9">
    <location>
        <begin position="344"/>
        <end position="370"/>
    </location>
</feature>
<accession>A0A6L2PMV6</accession>
<feature type="domain" description="Ammonium transporter AmtB-like" evidence="10">
    <location>
        <begin position="34"/>
        <end position="418"/>
    </location>
</feature>
<feature type="transmembrane region" description="Helical" evidence="9">
    <location>
        <begin position="114"/>
        <end position="132"/>
    </location>
</feature>
<comment type="similarity">
    <text evidence="2">Belongs to the ammonia transporter channel (TC 1.A.11.2) family.</text>
</comment>
<feature type="transmembrane region" description="Helical" evidence="9">
    <location>
        <begin position="139"/>
        <end position="161"/>
    </location>
</feature>
<dbReference type="PANTHER" id="PTHR11730:SF6">
    <property type="entry name" value="AMMONIUM TRANSPORTER"/>
    <property type="match status" value="1"/>
</dbReference>
<name>A0A6L2PMV6_COPFO</name>
<evidence type="ECO:0000313" key="11">
    <source>
        <dbReference type="EMBL" id="GFG33931.1"/>
    </source>
</evidence>
<feature type="transmembrane region" description="Helical" evidence="9">
    <location>
        <begin position="292"/>
        <end position="313"/>
    </location>
</feature>
<feature type="transmembrane region" description="Helical" evidence="9">
    <location>
        <begin position="257"/>
        <end position="280"/>
    </location>
</feature>
<reference evidence="12" key="1">
    <citation type="submission" date="2020-01" db="EMBL/GenBank/DDBJ databases">
        <title>Draft genome sequence of the Termite Coptotermes fromosanus.</title>
        <authorList>
            <person name="Itakura S."/>
            <person name="Yosikawa Y."/>
            <person name="Umezawa K."/>
        </authorList>
    </citation>
    <scope>NUCLEOTIDE SEQUENCE [LARGE SCALE GENOMIC DNA]</scope>
</reference>
<organism evidence="11 12">
    <name type="scientific">Coptotermes formosanus</name>
    <name type="common">Formosan subterranean termite</name>
    <dbReference type="NCBI Taxonomy" id="36987"/>
    <lineage>
        <taxon>Eukaryota</taxon>
        <taxon>Metazoa</taxon>
        <taxon>Ecdysozoa</taxon>
        <taxon>Arthropoda</taxon>
        <taxon>Hexapoda</taxon>
        <taxon>Insecta</taxon>
        <taxon>Pterygota</taxon>
        <taxon>Neoptera</taxon>
        <taxon>Polyneoptera</taxon>
        <taxon>Dictyoptera</taxon>
        <taxon>Blattodea</taxon>
        <taxon>Blattoidea</taxon>
        <taxon>Termitoidae</taxon>
        <taxon>Rhinotermitidae</taxon>
        <taxon>Coptotermes</taxon>
    </lineage>
</organism>
<dbReference type="PANTHER" id="PTHR11730">
    <property type="entry name" value="AMMONIUM TRANSPORTER"/>
    <property type="match status" value="1"/>
</dbReference>
<evidence type="ECO:0000256" key="1">
    <source>
        <dbReference type="ARBA" id="ARBA00004141"/>
    </source>
</evidence>
<keyword evidence="12" id="KW-1185">Reference proteome</keyword>
<keyword evidence="7" id="KW-0924">Ammonia transport</keyword>
<dbReference type="Proteomes" id="UP000502823">
    <property type="component" value="Unassembled WGS sequence"/>
</dbReference>
<evidence type="ECO:0000313" key="12">
    <source>
        <dbReference type="Proteomes" id="UP000502823"/>
    </source>
</evidence>
<feature type="transmembrane region" description="Helical" evidence="9">
    <location>
        <begin position="33"/>
        <end position="57"/>
    </location>
</feature>
<evidence type="ECO:0000256" key="8">
    <source>
        <dbReference type="SAM" id="MobiDB-lite"/>
    </source>
</evidence>
<proteinExistence type="inferred from homology"/>
<keyword evidence="5 9" id="KW-1133">Transmembrane helix</keyword>
<feature type="transmembrane region" description="Helical" evidence="9">
    <location>
        <begin position="319"/>
        <end position="337"/>
    </location>
</feature>
<feature type="transmembrane region" description="Helical" evidence="9">
    <location>
        <begin position="219"/>
        <end position="237"/>
    </location>
</feature>
<evidence type="ECO:0000256" key="5">
    <source>
        <dbReference type="ARBA" id="ARBA00022989"/>
    </source>
</evidence>
<evidence type="ECO:0000256" key="4">
    <source>
        <dbReference type="ARBA" id="ARBA00022692"/>
    </source>
</evidence>
<gene>
    <name evidence="11" type="ORF">Cfor_07492</name>
</gene>
<feature type="region of interest" description="Disordered" evidence="8">
    <location>
        <begin position="467"/>
        <end position="539"/>
    </location>
</feature>
<dbReference type="GO" id="GO:0008519">
    <property type="term" value="F:ammonium channel activity"/>
    <property type="evidence" value="ECO:0007669"/>
    <property type="project" value="InterPro"/>
</dbReference>
<evidence type="ECO:0000256" key="6">
    <source>
        <dbReference type="ARBA" id="ARBA00023136"/>
    </source>
</evidence>
<dbReference type="EMBL" id="BLKM01011693">
    <property type="protein sequence ID" value="GFG33931.1"/>
    <property type="molecule type" value="Genomic_DNA"/>
</dbReference>
<evidence type="ECO:0000256" key="2">
    <source>
        <dbReference type="ARBA" id="ARBA00005887"/>
    </source>
</evidence>
<feature type="transmembrane region" description="Helical" evidence="9">
    <location>
        <begin position="69"/>
        <end position="89"/>
    </location>
</feature>
<keyword evidence="6 9" id="KW-0472">Membrane</keyword>
<dbReference type="OrthoDB" id="534912at2759"/>
<protein>
    <recommendedName>
        <fullName evidence="10">Ammonium transporter AmtB-like domain-containing protein</fullName>
    </recommendedName>
</protein>
<dbReference type="InterPro" id="IPR029020">
    <property type="entry name" value="Ammonium/urea_transptr"/>
</dbReference>
<dbReference type="InterPro" id="IPR018047">
    <property type="entry name" value="Ammonium_transpt_CS"/>
</dbReference>
<feature type="compositionally biased region" description="Low complexity" evidence="8">
    <location>
        <begin position="492"/>
        <end position="508"/>
    </location>
</feature>
<evidence type="ECO:0000256" key="3">
    <source>
        <dbReference type="ARBA" id="ARBA00022448"/>
    </source>
</evidence>
<dbReference type="Pfam" id="PF00909">
    <property type="entry name" value="Ammonium_transp"/>
    <property type="match status" value="1"/>
</dbReference>
<dbReference type="InterPro" id="IPR024041">
    <property type="entry name" value="NH4_transpt_AmtB-like_dom"/>
</dbReference>
<dbReference type="GO" id="GO:0097272">
    <property type="term" value="P:ammonium homeostasis"/>
    <property type="evidence" value="ECO:0007669"/>
    <property type="project" value="TreeGrafter"/>
</dbReference>
<feature type="compositionally biased region" description="Basic and acidic residues" evidence="8">
    <location>
        <begin position="509"/>
        <end position="519"/>
    </location>
</feature>
<evidence type="ECO:0000259" key="10">
    <source>
        <dbReference type="Pfam" id="PF00909"/>
    </source>
</evidence>
<dbReference type="SUPFAM" id="SSF111352">
    <property type="entry name" value="Ammonium transporter"/>
    <property type="match status" value="1"/>
</dbReference>
<evidence type="ECO:0000256" key="9">
    <source>
        <dbReference type="SAM" id="Phobius"/>
    </source>
</evidence>
<dbReference type="PROSITE" id="PS01219">
    <property type="entry name" value="AMMONIUM_TRANSP"/>
    <property type="match status" value="1"/>
</dbReference>